<feature type="compositionally biased region" description="Basic and acidic residues" evidence="1">
    <location>
        <begin position="29"/>
        <end position="46"/>
    </location>
</feature>
<keyword evidence="3" id="KW-1185">Reference proteome</keyword>
<reference evidence="2" key="1">
    <citation type="submission" date="2023-04" db="EMBL/GenBank/DDBJ databases">
        <authorList>
            <consortium name="ELIXIR-Norway"/>
        </authorList>
    </citation>
    <scope>NUCLEOTIDE SEQUENCE [LARGE SCALE GENOMIC DNA]</scope>
</reference>
<organism evidence="2 3">
    <name type="scientific">Rangifer tarandus platyrhynchus</name>
    <name type="common">Svalbard reindeer</name>
    <dbReference type="NCBI Taxonomy" id="3082113"/>
    <lineage>
        <taxon>Eukaryota</taxon>
        <taxon>Metazoa</taxon>
        <taxon>Chordata</taxon>
        <taxon>Craniata</taxon>
        <taxon>Vertebrata</taxon>
        <taxon>Euteleostomi</taxon>
        <taxon>Mammalia</taxon>
        <taxon>Eutheria</taxon>
        <taxon>Laurasiatheria</taxon>
        <taxon>Artiodactyla</taxon>
        <taxon>Ruminantia</taxon>
        <taxon>Pecora</taxon>
        <taxon>Cervidae</taxon>
        <taxon>Odocoileinae</taxon>
        <taxon>Rangifer</taxon>
    </lineage>
</organism>
<evidence type="ECO:0000313" key="3">
    <source>
        <dbReference type="Proteomes" id="UP001176941"/>
    </source>
</evidence>
<dbReference type="Proteomes" id="UP001176941">
    <property type="component" value="Chromosome 5"/>
</dbReference>
<evidence type="ECO:0000313" key="2">
    <source>
        <dbReference type="EMBL" id="CAI9176093.1"/>
    </source>
</evidence>
<proteinExistence type="predicted"/>
<sequence>MLSGGISALLSEPPEEQSSTALGSWPGKPVERLGPRCPGKEGDGRAAGRSAGKGQLPQERVELVKVERSWRQLQMGPPGTLPLCGQGSERVCPAGLAISRLRCGHAAFSVLGLPDHLRPHSSPSSTLRTPGGVICAERQIHWSYHVDVNRPSATRSPPRQDVVSHCQPSLNLALTSSSGPTGESWP</sequence>
<protein>
    <submittedName>
        <fullName evidence="2">Uncharacterized protein</fullName>
    </submittedName>
</protein>
<feature type="region of interest" description="Disordered" evidence="1">
    <location>
        <begin position="1"/>
        <end position="58"/>
    </location>
</feature>
<accession>A0ABN8ZQA3</accession>
<dbReference type="EMBL" id="OX459941">
    <property type="protein sequence ID" value="CAI9176093.1"/>
    <property type="molecule type" value="Genomic_DNA"/>
</dbReference>
<name>A0ABN8ZQA3_RANTA</name>
<evidence type="ECO:0000256" key="1">
    <source>
        <dbReference type="SAM" id="MobiDB-lite"/>
    </source>
</evidence>
<gene>
    <name evidence="2" type="ORF">MRATA1EN1_LOCUS25055</name>
</gene>